<dbReference type="Gene3D" id="3.40.390.10">
    <property type="entry name" value="Collagenase (Catalytic Domain)"/>
    <property type="match status" value="1"/>
</dbReference>
<dbReference type="InterPro" id="IPR002477">
    <property type="entry name" value="Peptidoglycan-bd-like"/>
</dbReference>
<feature type="compositionally biased region" description="Low complexity" evidence="2">
    <location>
        <begin position="237"/>
        <end position="259"/>
    </location>
</feature>
<dbReference type="InterPro" id="IPR036366">
    <property type="entry name" value="PGBDSf"/>
</dbReference>
<keyword evidence="1" id="KW-0175">Coiled coil</keyword>
<evidence type="ECO:0000313" key="5">
    <source>
        <dbReference type="EMBL" id="OGG79205.1"/>
    </source>
</evidence>
<feature type="region of interest" description="Disordered" evidence="2">
    <location>
        <begin position="235"/>
        <end position="259"/>
    </location>
</feature>
<sequence>MDSIIRNSCWFLALSLILTGFASFIFTYPAQAQGEYVKDYTIYTKTTVPEQVKSIEPIVVITGSTQPSVENLQAKINTLLAEIESLKSEIASLRGTPNISVGQTSLKQTYAQEVPVNQISKKQGIAGQISFPPSLTSTLHFGLSDANTNGEVSKLQKFLANYPSIYPEGMVTGYFGSLTEAAVKRYQARNNIVSTGDAKNTGYGVVGPKTRTAIEQESVPNSVDTTVTVQGSTTAKAANSENTSTRTTSETNTETNTTTNTATTTTNVITDPSILGGKTVTENRASTTPAFTPSIQDLVSNHNVRSADRINLIFVPVNFSSMDDFRARALQLLAWDGPTMDGLGFGPFAVEPFRSNKSKFNVFYDDSGMIQGNTIVAVERGIQERRANLYASSNLPNLIPIFVNWQQAGINTQIGNHATGFGVDYSTYNYSNLTNSRQNYSFSYITRERLSFARTQDSHVSVVITPRSVPIMDANSFAHELGHAIFGLRDEKTDTELPGNVPIVGPPNCIATRAEAESLWGDMVGLVDPFFYEWRSAVDSALRLPANTQYSGLPAFVATEEDLRVGYNYGQCDGNTNEQGVIRPTRLSIMNGSSVAVFGSVNRRQAETVLGLFSGR</sequence>
<dbReference type="Pfam" id="PF01471">
    <property type="entry name" value="PG_binding_1"/>
    <property type="match status" value="1"/>
</dbReference>
<evidence type="ECO:0000313" key="6">
    <source>
        <dbReference type="Proteomes" id="UP000178919"/>
    </source>
</evidence>
<organism evidence="5 6">
    <name type="scientific">Candidatus Kaiserbacteria bacterium RIFCSPLOWO2_02_FULL_55_12</name>
    <dbReference type="NCBI Taxonomy" id="1798522"/>
    <lineage>
        <taxon>Bacteria</taxon>
        <taxon>Candidatus Kaiseribacteriota</taxon>
    </lineage>
</organism>
<gene>
    <name evidence="5" type="ORF">A3J11_01520</name>
</gene>
<dbReference type="InterPro" id="IPR024079">
    <property type="entry name" value="MetalloPept_cat_dom_sf"/>
</dbReference>
<evidence type="ECO:0000259" key="4">
    <source>
        <dbReference type="Pfam" id="PF01471"/>
    </source>
</evidence>
<dbReference type="AlphaFoldDB" id="A0A1F6F005"/>
<name>A0A1F6F005_9BACT</name>
<dbReference type="GO" id="GO:0008237">
    <property type="term" value="F:metallopeptidase activity"/>
    <property type="evidence" value="ECO:0007669"/>
    <property type="project" value="InterPro"/>
</dbReference>
<feature type="signal peptide" evidence="3">
    <location>
        <begin position="1"/>
        <end position="32"/>
    </location>
</feature>
<evidence type="ECO:0000256" key="3">
    <source>
        <dbReference type="SAM" id="SignalP"/>
    </source>
</evidence>
<protein>
    <recommendedName>
        <fullName evidence="4">Peptidoglycan binding-like domain-containing protein</fullName>
    </recommendedName>
</protein>
<feature type="chain" id="PRO_5009524274" description="Peptidoglycan binding-like domain-containing protein" evidence="3">
    <location>
        <begin position="33"/>
        <end position="616"/>
    </location>
</feature>
<keyword evidence="3" id="KW-0732">Signal</keyword>
<proteinExistence type="predicted"/>
<comment type="caution">
    <text evidence="5">The sequence shown here is derived from an EMBL/GenBank/DDBJ whole genome shotgun (WGS) entry which is preliminary data.</text>
</comment>
<reference evidence="5 6" key="1">
    <citation type="journal article" date="2016" name="Nat. Commun.">
        <title>Thousands of microbial genomes shed light on interconnected biogeochemical processes in an aquifer system.</title>
        <authorList>
            <person name="Anantharaman K."/>
            <person name="Brown C.T."/>
            <person name="Hug L.A."/>
            <person name="Sharon I."/>
            <person name="Castelle C.J."/>
            <person name="Probst A.J."/>
            <person name="Thomas B.C."/>
            <person name="Singh A."/>
            <person name="Wilkins M.J."/>
            <person name="Karaoz U."/>
            <person name="Brodie E.L."/>
            <person name="Williams K.H."/>
            <person name="Hubbard S.S."/>
            <person name="Banfield J.F."/>
        </authorList>
    </citation>
    <scope>NUCLEOTIDE SEQUENCE [LARGE SCALE GENOMIC DNA]</scope>
</reference>
<evidence type="ECO:0000256" key="2">
    <source>
        <dbReference type="SAM" id="MobiDB-lite"/>
    </source>
</evidence>
<dbReference type="Proteomes" id="UP000178919">
    <property type="component" value="Unassembled WGS sequence"/>
</dbReference>
<dbReference type="InterPro" id="IPR036365">
    <property type="entry name" value="PGBD-like_sf"/>
</dbReference>
<dbReference type="SUPFAM" id="SSF47090">
    <property type="entry name" value="PGBD-like"/>
    <property type="match status" value="1"/>
</dbReference>
<dbReference type="Gene3D" id="1.10.101.10">
    <property type="entry name" value="PGBD-like superfamily/PGBD"/>
    <property type="match status" value="1"/>
</dbReference>
<evidence type="ECO:0000256" key="1">
    <source>
        <dbReference type="SAM" id="Coils"/>
    </source>
</evidence>
<feature type="domain" description="Peptidoglycan binding-like" evidence="4">
    <location>
        <begin position="149"/>
        <end position="197"/>
    </location>
</feature>
<feature type="coiled-coil region" evidence="1">
    <location>
        <begin position="69"/>
        <end position="96"/>
    </location>
</feature>
<dbReference type="EMBL" id="MFMJ01000026">
    <property type="protein sequence ID" value="OGG79205.1"/>
    <property type="molecule type" value="Genomic_DNA"/>
</dbReference>
<accession>A0A1F6F005</accession>